<accession>A0ABR4FI19</accession>
<name>A0ABR4FI19_9EURO</name>
<sequence length="397" mass="44345">MGKYKNRKRGQRGQLKKELFADTNRRISNKRNPGNVPPRLNHNQRAHHGDDQEAVRNSVVQYDEMNVFLEEFRNGDPRRLIIFETNLYAVVKFILERASDILPEVEEFTRASPKLLPFILNGPKTDIIPQADQKRRNGPVLRSSAGKGRGSDRAVADDEHLETCQNAQLPSKPTLIEEEAELDVVWAADQPTDTLEDHTSAVLPTSPGDVVEQTPTHRPREFNFNDEKPQKRASTSASTSASPTQTQGSAGEQRPAKLVATTASMQGPSFEKLSAHETFQLANNGIMSQAMQYGMQMHPHQPFISNYPFSLVQTLPQMSMSPHQPYIPPVQAAMMNGGTHFLPPHPVPQWIVPSARHPSLLNPHHPPVTPVQPRQSPPRMHVNQSNGSVKPPPEKHV</sequence>
<organism evidence="2 3">
    <name type="scientific">Aspergillus keveii</name>
    <dbReference type="NCBI Taxonomy" id="714993"/>
    <lineage>
        <taxon>Eukaryota</taxon>
        <taxon>Fungi</taxon>
        <taxon>Dikarya</taxon>
        <taxon>Ascomycota</taxon>
        <taxon>Pezizomycotina</taxon>
        <taxon>Eurotiomycetes</taxon>
        <taxon>Eurotiomycetidae</taxon>
        <taxon>Eurotiales</taxon>
        <taxon>Aspergillaceae</taxon>
        <taxon>Aspergillus</taxon>
        <taxon>Aspergillus subgen. Nidulantes</taxon>
    </lineage>
</organism>
<dbReference type="Proteomes" id="UP001610563">
    <property type="component" value="Unassembled WGS sequence"/>
</dbReference>
<feature type="compositionally biased region" description="Low complexity" evidence="1">
    <location>
        <begin position="233"/>
        <end position="250"/>
    </location>
</feature>
<reference evidence="2 3" key="1">
    <citation type="submission" date="2024-07" db="EMBL/GenBank/DDBJ databases">
        <title>Section-level genome sequencing and comparative genomics of Aspergillus sections Usti and Cavernicolus.</title>
        <authorList>
            <consortium name="Lawrence Berkeley National Laboratory"/>
            <person name="Nybo J.L."/>
            <person name="Vesth T.C."/>
            <person name="Theobald S."/>
            <person name="Frisvad J.C."/>
            <person name="Larsen T.O."/>
            <person name="Kjaerboelling I."/>
            <person name="Rothschild-Mancinelli K."/>
            <person name="Lyhne E.K."/>
            <person name="Kogle M.E."/>
            <person name="Barry K."/>
            <person name="Clum A."/>
            <person name="Na H."/>
            <person name="Ledsgaard L."/>
            <person name="Lin J."/>
            <person name="Lipzen A."/>
            <person name="Kuo A."/>
            <person name="Riley R."/>
            <person name="Mondo S."/>
            <person name="Labutti K."/>
            <person name="Haridas S."/>
            <person name="Pangalinan J."/>
            <person name="Salamov A.A."/>
            <person name="Simmons B.A."/>
            <person name="Magnuson J.K."/>
            <person name="Chen J."/>
            <person name="Drula E."/>
            <person name="Henrissat B."/>
            <person name="Wiebenga A."/>
            <person name="Lubbers R.J."/>
            <person name="Gomes A.C."/>
            <person name="Makela M.R."/>
            <person name="Stajich J."/>
            <person name="Grigoriev I.V."/>
            <person name="Mortensen U.H."/>
            <person name="De Vries R.P."/>
            <person name="Baker S.E."/>
            <person name="Andersen M.R."/>
        </authorList>
    </citation>
    <scope>NUCLEOTIDE SEQUENCE [LARGE SCALE GENOMIC DNA]</scope>
    <source>
        <strain evidence="2 3">CBS 209.92</strain>
    </source>
</reference>
<protein>
    <submittedName>
        <fullName evidence="2">Uncharacterized protein</fullName>
    </submittedName>
</protein>
<feature type="region of interest" description="Disordered" evidence="1">
    <location>
        <begin position="353"/>
        <end position="397"/>
    </location>
</feature>
<feature type="region of interest" description="Disordered" evidence="1">
    <location>
        <begin position="197"/>
        <end position="255"/>
    </location>
</feature>
<keyword evidence="3" id="KW-1185">Reference proteome</keyword>
<comment type="caution">
    <text evidence="2">The sequence shown here is derived from an EMBL/GenBank/DDBJ whole genome shotgun (WGS) entry which is preliminary data.</text>
</comment>
<dbReference type="EMBL" id="JBFTWV010000301">
    <property type="protein sequence ID" value="KAL2782890.1"/>
    <property type="molecule type" value="Genomic_DNA"/>
</dbReference>
<feature type="compositionally biased region" description="Basic and acidic residues" evidence="1">
    <location>
        <begin position="15"/>
        <end position="25"/>
    </location>
</feature>
<feature type="region of interest" description="Disordered" evidence="1">
    <location>
        <begin position="128"/>
        <end position="158"/>
    </location>
</feature>
<feature type="compositionally biased region" description="Basic and acidic residues" evidence="1">
    <location>
        <begin position="149"/>
        <end position="158"/>
    </location>
</feature>
<feature type="compositionally biased region" description="Basic and acidic residues" evidence="1">
    <location>
        <begin position="218"/>
        <end position="230"/>
    </location>
</feature>
<evidence type="ECO:0000313" key="3">
    <source>
        <dbReference type="Proteomes" id="UP001610563"/>
    </source>
</evidence>
<feature type="compositionally biased region" description="Basic residues" evidence="1">
    <location>
        <begin position="1"/>
        <end position="11"/>
    </location>
</feature>
<proteinExistence type="predicted"/>
<feature type="region of interest" description="Disordered" evidence="1">
    <location>
        <begin position="1"/>
        <end position="53"/>
    </location>
</feature>
<evidence type="ECO:0000313" key="2">
    <source>
        <dbReference type="EMBL" id="KAL2782890.1"/>
    </source>
</evidence>
<evidence type="ECO:0000256" key="1">
    <source>
        <dbReference type="SAM" id="MobiDB-lite"/>
    </source>
</evidence>
<gene>
    <name evidence="2" type="ORF">BJX66DRAFT_155335</name>
</gene>